<dbReference type="HOGENOM" id="CLU_148569_0_0_10"/>
<evidence type="ECO:0000313" key="1">
    <source>
        <dbReference type="EMBL" id="AKA36273.1"/>
    </source>
</evidence>
<proteinExistence type="predicted"/>
<dbReference type="KEGG" id="mlt:VC82_2713"/>
<evidence type="ECO:0000313" key="2">
    <source>
        <dbReference type="Proteomes" id="UP000032726"/>
    </source>
</evidence>
<dbReference type="Proteomes" id="UP000032726">
    <property type="component" value="Chromosome"/>
</dbReference>
<organism evidence="1 2">
    <name type="scientific">Flagellimonas lutaonensis</name>
    <dbReference type="NCBI Taxonomy" id="516051"/>
    <lineage>
        <taxon>Bacteria</taxon>
        <taxon>Pseudomonadati</taxon>
        <taxon>Bacteroidota</taxon>
        <taxon>Flavobacteriia</taxon>
        <taxon>Flavobacteriales</taxon>
        <taxon>Flavobacteriaceae</taxon>
        <taxon>Flagellimonas</taxon>
    </lineage>
</organism>
<name>A0A0D5YWP0_9FLAO</name>
<dbReference type="PATRIC" id="fig|516051.4.peg.2782"/>
<protein>
    <submittedName>
        <fullName evidence="1">Uncharacterized protein</fullName>
    </submittedName>
</protein>
<sequence length="182" mass="21461">MNGFFSILYGTGFALKKKKEMKKIVLHTQALLLVAVLVLAGCTAKKQVGQETVKDETALEISEKEKEVFESGEEKPVEIADEESNYEIIILDPGFYTWLNSIAKPEGYYSQSFLENRNQIYVMEWNRRVLLPMQFSPNLYELRIDYDPEIDYGYEVNYKLYNYFIYFQRKYNQRLGPFLPRI</sequence>
<dbReference type="STRING" id="516051.VC82_2713"/>
<keyword evidence="2" id="KW-1185">Reference proteome</keyword>
<accession>A0A0D5YWP0</accession>
<dbReference type="InterPro" id="IPR046144">
    <property type="entry name" value="DUF6146"/>
</dbReference>
<dbReference type="Pfam" id="PF19643">
    <property type="entry name" value="DUF6146"/>
    <property type="match status" value="1"/>
</dbReference>
<dbReference type="AlphaFoldDB" id="A0A0D5YWP0"/>
<gene>
    <name evidence="1" type="ORF">VC82_2713</name>
</gene>
<reference evidence="1 2" key="1">
    <citation type="submission" date="2015-03" db="EMBL/GenBank/DDBJ databases">
        <title>Complete genome sequence of Muricauda lutaonensis CC-HSB-11T, isolated from a coastal hot spring.</title>
        <authorList>
            <person name="Kim K.M."/>
        </authorList>
    </citation>
    <scope>NUCLEOTIDE SEQUENCE [LARGE SCALE GENOMIC DNA]</scope>
    <source>
        <strain evidence="1 2">CC-HSB-11</strain>
    </source>
</reference>
<dbReference type="EMBL" id="CP011071">
    <property type="protein sequence ID" value="AKA36273.1"/>
    <property type="molecule type" value="Genomic_DNA"/>
</dbReference>